<reference evidence="2 3" key="1">
    <citation type="submission" date="2021-01" db="EMBL/GenBank/DDBJ databases">
        <title>Whole genome shotgun sequence of Actinoplanes couchii NBRC 106145.</title>
        <authorList>
            <person name="Komaki H."/>
            <person name="Tamura T."/>
        </authorList>
    </citation>
    <scope>NUCLEOTIDE SEQUENCE [LARGE SCALE GENOMIC DNA]</scope>
    <source>
        <strain evidence="2 3">NBRC 106145</strain>
    </source>
</reference>
<feature type="transmembrane region" description="Helical" evidence="1">
    <location>
        <begin position="31"/>
        <end position="52"/>
    </location>
</feature>
<feature type="transmembrane region" description="Helical" evidence="1">
    <location>
        <begin position="58"/>
        <end position="78"/>
    </location>
</feature>
<organism evidence="2 3">
    <name type="scientific">Actinoplanes couchii</name>
    <dbReference type="NCBI Taxonomy" id="403638"/>
    <lineage>
        <taxon>Bacteria</taxon>
        <taxon>Bacillati</taxon>
        <taxon>Actinomycetota</taxon>
        <taxon>Actinomycetes</taxon>
        <taxon>Micromonosporales</taxon>
        <taxon>Micromonosporaceae</taxon>
        <taxon>Actinoplanes</taxon>
    </lineage>
</organism>
<protein>
    <submittedName>
        <fullName evidence="2">Uncharacterized protein</fullName>
    </submittedName>
</protein>
<evidence type="ECO:0000313" key="3">
    <source>
        <dbReference type="Proteomes" id="UP000612282"/>
    </source>
</evidence>
<accession>A0ABQ3X3D6</accession>
<dbReference type="RefSeq" id="WP_203793962.1">
    <property type="nucleotide sequence ID" value="NZ_BAAAQE010000076.1"/>
</dbReference>
<feature type="transmembrane region" description="Helical" evidence="1">
    <location>
        <begin position="85"/>
        <end position="105"/>
    </location>
</feature>
<gene>
    <name evidence="2" type="ORF">Aco03nite_014360</name>
</gene>
<proteinExistence type="predicted"/>
<evidence type="ECO:0000313" key="2">
    <source>
        <dbReference type="EMBL" id="GID53032.1"/>
    </source>
</evidence>
<keyword evidence="1" id="KW-1133">Transmembrane helix</keyword>
<sequence length="292" mass="31254">MAGGVFKSAPVGTVALVETPVSQWYVRRARLAFIGVSLGCWAVVAAVASAFVPVLYAVALGLVSGGVLGLLTAVMVRVWPVLRVLWWWSLEIAVAALVVAGVSLAARVWPWWLVLGAVVVLVAGVLLVGRVRRFVFAWSWCVVDRHRLRLAFTQFVRVGGQGGSRPLPVPLMLWARPTLAGERVWVWLRPGLSLDDLDGKADRIAVACFGASLVRVSRARQNLSSLVRVDVTRRDPLTGMVPSPLSALLGGSDLDDEWADAPVSPAVPLVGLDLADVDEPPAPEPSRGGGRR</sequence>
<evidence type="ECO:0000256" key="1">
    <source>
        <dbReference type="SAM" id="Phobius"/>
    </source>
</evidence>
<comment type="caution">
    <text evidence="2">The sequence shown here is derived from an EMBL/GenBank/DDBJ whole genome shotgun (WGS) entry which is preliminary data.</text>
</comment>
<keyword evidence="1" id="KW-0812">Transmembrane</keyword>
<dbReference type="EMBL" id="BOMG01000026">
    <property type="protein sequence ID" value="GID53032.1"/>
    <property type="molecule type" value="Genomic_DNA"/>
</dbReference>
<dbReference type="Proteomes" id="UP000612282">
    <property type="component" value="Unassembled WGS sequence"/>
</dbReference>
<feature type="transmembrane region" description="Helical" evidence="1">
    <location>
        <begin position="111"/>
        <end position="129"/>
    </location>
</feature>
<keyword evidence="3" id="KW-1185">Reference proteome</keyword>
<keyword evidence="1" id="KW-0472">Membrane</keyword>
<name>A0ABQ3X3D6_9ACTN</name>